<dbReference type="Pfam" id="PF12804">
    <property type="entry name" value="NTP_transf_3"/>
    <property type="match status" value="1"/>
</dbReference>
<keyword evidence="1 5" id="KW-0808">Transferase</keyword>
<dbReference type="SUPFAM" id="SSF53448">
    <property type="entry name" value="Nucleotide-diphospho-sugar transferases"/>
    <property type="match status" value="1"/>
</dbReference>
<dbReference type="Proteomes" id="UP000001964">
    <property type="component" value="Chromosome"/>
</dbReference>
<evidence type="ECO:0000259" key="4">
    <source>
        <dbReference type="Pfam" id="PF12804"/>
    </source>
</evidence>
<dbReference type="eggNOG" id="COG1208">
    <property type="taxonomic scope" value="Bacteria"/>
</dbReference>
<evidence type="ECO:0000313" key="6">
    <source>
        <dbReference type="Proteomes" id="UP000001964"/>
    </source>
</evidence>
<protein>
    <submittedName>
        <fullName evidence="5">Nucleotidyl transferase</fullName>
    </submittedName>
</protein>
<evidence type="ECO:0000313" key="5">
    <source>
        <dbReference type="EMBL" id="ABI64380.1"/>
    </source>
</evidence>
<accession>Q0ATK7</accession>
<dbReference type="PANTHER" id="PTHR43584">
    <property type="entry name" value="NUCLEOTIDYL TRANSFERASE"/>
    <property type="match status" value="1"/>
</dbReference>
<reference evidence="5 6" key="1">
    <citation type="submission" date="2006-08" db="EMBL/GenBank/DDBJ databases">
        <title>Complete sequence of Maricaulis maris MCS10.</title>
        <authorList>
            <consortium name="US DOE Joint Genome Institute"/>
            <person name="Copeland A."/>
            <person name="Lucas S."/>
            <person name="Lapidus A."/>
            <person name="Barry K."/>
            <person name="Detter J.C."/>
            <person name="Glavina del Rio T."/>
            <person name="Hammon N."/>
            <person name="Israni S."/>
            <person name="Dalin E."/>
            <person name="Tice H."/>
            <person name="Pitluck S."/>
            <person name="Saunders E."/>
            <person name="Brettin T."/>
            <person name="Bruce D."/>
            <person name="Han C."/>
            <person name="Tapia R."/>
            <person name="Gilna P."/>
            <person name="Schmutz J."/>
            <person name="Larimer F."/>
            <person name="Land M."/>
            <person name="Hauser L."/>
            <person name="Kyrpides N."/>
            <person name="Mikhailova N."/>
            <person name="Viollier P."/>
            <person name="Stephens C."/>
            <person name="Richardson P."/>
        </authorList>
    </citation>
    <scope>NUCLEOTIDE SEQUENCE [LARGE SCALE GENOMIC DNA]</scope>
    <source>
        <strain evidence="5 6">MCS10</strain>
    </source>
</reference>
<organism evidence="5 6">
    <name type="scientific">Maricaulis maris (strain MCS10)</name>
    <name type="common">Caulobacter maris</name>
    <dbReference type="NCBI Taxonomy" id="394221"/>
    <lineage>
        <taxon>Bacteria</taxon>
        <taxon>Pseudomonadati</taxon>
        <taxon>Pseudomonadota</taxon>
        <taxon>Alphaproteobacteria</taxon>
        <taxon>Maricaulales</taxon>
        <taxon>Maricaulaceae</taxon>
        <taxon>Maricaulis</taxon>
    </lineage>
</organism>
<evidence type="ECO:0000256" key="1">
    <source>
        <dbReference type="ARBA" id="ARBA00022679"/>
    </source>
</evidence>
<dbReference type="InterPro" id="IPR029044">
    <property type="entry name" value="Nucleotide-diphossugar_trans"/>
</dbReference>
<dbReference type="PANTHER" id="PTHR43584:SF8">
    <property type="entry name" value="N-ACETYLMURAMATE ALPHA-1-PHOSPHATE URIDYLYLTRANSFERASE"/>
    <property type="match status" value="1"/>
</dbReference>
<dbReference type="InterPro" id="IPR025877">
    <property type="entry name" value="MobA-like_NTP_Trfase"/>
</dbReference>
<dbReference type="Gene3D" id="3.90.550.10">
    <property type="entry name" value="Spore Coat Polysaccharide Biosynthesis Protein SpsA, Chain A"/>
    <property type="match status" value="1"/>
</dbReference>
<dbReference type="EMBL" id="CP000449">
    <property type="protein sequence ID" value="ABI64380.1"/>
    <property type="molecule type" value="Genomic_DNA"/>
</dbReference>
<dbReference type="HOGENOM" id="CLU_029499_2_1_5"/>
<keyword evidence="6" id="KW-1185">Reference proteome</keyword>
<dbReference type="STRING" id="394221.Mmar10_0084"/>
<proteinExistence type="predicted"/>
<dbReference type="KEGG" id="mmr:Mmar10_0084"/>
<name>Q0ATK7_MARMM</name>
<keyword evidence="2" id="KW-0548">Nucleotidyltransferase</keyword>
<gene>
    <name evidence="5" type="ordered locus">Mmar10_0084</name>
</gene>
<dbReference type="AlphaFoldDB" id="Q0ATK7"/>
<evidence type="ECO:0000256" key="3">
    <source>
        <dbReference type="ARBA" id="ARBA00022842"/>
    </source>
</evidence>
<dbReference type="RefSeq" id="WP_011642027.1">
    <property type="nucleotide sequence ID" value="NC_008347.1"/>
</dbReference>
<evidence type="ECO:0000256" key="2">
    <source>
        <dbReference type="ARBA" id="ARBA00022695"/>
    </source>
</evidence>
<feature type="domain" description="MobA-like NTP transferase" evidence="4">
    <location>
        <begin position="10"/>
        <end position="114"/>
    </location>
</feature>
<keyword evidence="3" id="KW-0460">Magnesium</keyword>
<dbReference type="InterPro" id="IPR050065">
    <property type="entry name" value="GlmU-like"/>
</dbReference>
<sequence length="237" mass="25308">MIEIRNAMALAAGLGTRMRPITNERPKALVEVGGKCLLDWTLDRYGAGGVERCVVNIHHFADQMEAHLAARTGQPAITISDERGEVLETGGGVVKALPELGSDPFFIANIDAIWEEAGAASLDSLRAVWDGAAMDALLLLAPMDATLGFDGPGDAFLETGGEVRFRGKAKSAPYAYAGVQILNPAALAGRTVSRFSMMEVWREIAAEGRLHGVTLPAFWMHVGDPRALAEAEARLAR</sequence>
<dbReference type="GO" id="GO:0016779">
    <property type="term" value="F:nucleotidyltransferase activity"/>
    <property type="evidence" value="ECO:0007669"/>
    <property type="project" value="UniProtKB-KW"/>
</dbReference>
<dbReference type="CDD" id="cd06422">
    <property type="entry name" value="NTP_transferase_like_1"/>
    <property type="match status" value="1"/>
</dbReference>